<dbReference type="Proteomes" id="UP000198741">
    <property type="component" value="Chromosome I"/>
</dbReference>
<sequence>MATDTRHRILRALRDMLARSGNGSVTLEAVAAEAGVSKGGLLYHFPSKSALYLGLLADVRDTVAAEMAEAVARSGAARGFLEYSEPVEDGEEGFFTSLIAAVRTGQNSENDESDAQAAQLLADIFRAWEQPMRDAVTDPVQAENIRLVGFGLYFAALTGLPPVDPAVLAALFDRLVAGQH</sequence>
<dbReference type="GO" id="GO:0000976">
    <property type="term" value="F:transcription cis-regulatory region binding"/>
    <property type="evidence" value="ECO:0007669"/>
    <property type="project" value="TreeGrafter"/>
</dbReference>
<evidence type="ECO:0000313" key="7">
    <source>
        <dbReference type="Proteomes" id="UP000198741"/>
    </source>
</evidence>
<dbReference type="PANTHER" id="PTHR30055">
    <property type="entry name" value="HTH-TYPE TRANSCRIPTIONAL REGULATOR RUTR"/>
    <property type="match status" value="1"/>
</dbReference>
<evidence type="ECO:0000256" key="4">
    <source>
        <dbReference type="PROSITE-ProRule" id="PRU00335"/>
    </source>
</evidence>
<dbReference type="SUPFAM" id="SSF46689">
    <property type="entry name" value="Homeodomain-like"/>
    <property type="match status" value="1"/>
</dbReference>
<keyword evidence="7" id="KW-1185">Reference proteome</keyword>
<dbReference type="InterPro" id="IPR050109">
    <property type="entry name" value="HTH-type_TetR-like_transc_reg"/>
</dbReference>
<dbReference type="EMBL" id="LT629710">
    <property type="protein sequence ID" value="SDO86885.1"/>
    <property type="molecule type" value="Genomic_DNA"/>
</dbReference>
<dbReference type="InterPro" id="IPR001647">
    <property type="entry name" value="HTH_TetR"/>
</dbReference>
<proteinExistence type="predicted"/>
<feature type="DNA-binding region" description="H-T-H motif" evidence="4">
    <location>
        <begin position="26"/>
        <end position="45"/>
    </location>
</feature>
<dbReference type="Pfam" id="PF17937">
    <property type="entry name" value="TetR_C_28"/>
    <property type="match status" value="1"/>
</dbReference>
<name>A0A1H0N301_9ACTN</name>
<dbReference type="InterPro" id="IPR041479">
    <property type="entry name" value="TetR_CgmR_C"/>
</dbReference>
<feature type="domain" description="HTH tetR-type" evidence="5">
    <location>
        <begin position="3"/>
        <end position="63"/>
    </location>
</feature>
<evidence type="ECO:0000256" key="2">
    <source>
        <dbReference type="ARBA" id="ARBA00023125"/>
    </source>
</evidence>
<evidence type="ECO:0000256" key="3">
    <source>
        <dbReference type="ARBA" id="ARBA00023163"/>
    </source>
</evidence>
<evidence type="ECO:0000256" key="1">
    <source>
        <dbReference type="ARBA" id="ARBA00023015"/>
    </source>
</evidence>
<dbReference type="Pfam" id="PF00440">
    <property type="entry name" value="TetR_N"/>
    <property type="match status" value="1"/>
</dbReference>
<protein>
    <submittedName>
        <fullName evidence="6">DNA-binding transcriptional regulator, AcrR family</fullName>
    </submittedName>
</protein>
<dbReference type="Gene3D" id="1.10.357.10">
    <property type="entry name" value="Tetracycline Repressor, domain 2"/>
    <property type="match status" value="1"/>
</dbReference>
<evidence type="ECO:0000259" key="5">
    <source>
        <dbReference type="PROSITE" id="PS50977"/>
    </source>
</evidence>
<dbReference type="AlphaFoldDB" id="A0A1H0N301"/>
<dbReference type="PROSITE" id="PS50977">
    <property type="entry name" value="HTH_TETR_2"/>
    <property type="match status" value="1"/>
</dbReference>
<accession>A0A1H0N301</accession>
<dbReference type="GO" id="GO:0003700">
    <property type="term" value="F:DNA-binding transcription factor activity"/>
    <property type="evidence" value="ECO:0007669"/>
    <property type="project" value="TreeGrafter"/>
</dbReference>
<dbReference type="PRINTS" id="PR00455">
    <property type="entry name" value="HTHTETR"/>
</dbReference>
<dbReference type="RefSeq" id="WP_090475961.1">
    <property type="nucleotide sequence ID" value="NZ_LT629710.1"/>
</dbReference>
<gene>
    <name evidence="6" type="ORF">SAMN04515671_2174</name>
</gene>
<keyword evidence="1" id="KW-0805">Transcription regulation</keyword>
<keyword evidence="2 4" id="KW-0238">DNA-binding</keyword>
<reference evidence="6 7" key="1">
    <citation type="submission" date="2016-10" db="EMBL/GenBank/DDBJ databases">
        <authorList>
            <person name="de Groot N.N."/>
        </authorList>
    </citation>
    <scope>NUCLEOTIDE SEQUENCE [LARGE SCALE GENOMIC DNA]</scope>
    <source>
        <strain evidence="7">P4-7,KCTC 19426,CECT 7604</strain>
    </source>
</reference>
<organism evidence="6 7">
    <name type="scientific">Nakamurella panacisegetis</name>
    <dbReference type="NCBI Taxonomy" id="1090615"/>
    <lineage>
        <taxon>Bacteria</taxon>
        <taxon>Bacillati</taxon>
        <taxon>Actinomycetota</taxon>
        <taxon>Actinomycetes</taxon>
        <taxon>Nakamurellales</taxon>
        <taxon>Nakamurellaceae</taxon>
        <taxon>Nakamurella</taxon>
    </lineage>
</organism>
<evidence type="ECO:0000313" key="6">
    <source>
        <dbReference type="EMBL" id="SDO86885.1"/>
    </source>
</evidence>
<dbReference type="OrthoDB" id="9806334at2"/>
<dbReference type="PANTHER" id="PTHR30055:SF234">
    <property type="entry name" value="HTH-TYPE TRANSCRIPTIONAL REGULATOR BETI"/>
    <property type="match status" value="1"/>
</dbReference>
<keyword evidence="3" id="KW-0804">Transcription</keyword>
<dbReference type="InterPro" id="IPR009057">
    <property type="entry name" value="Homeodomain-like_sf"/>
</dbReference>